<evidence type="ECO:0000256" key="2">
    <source>
        <dbReference type="ARBA" id="ARBA00004496"/>
    </source>
</evidence>
<comment type="similarity">
    <text evidence="3">Belongs to the peptidase M1 family.</text>
</comment>
<dbReference type="GO" id="GO:0006508">
    <property type="term" value="P:proteolysis"/>
    <property type="evidence" value="ECO:0007669"/>
    <property type="project" value="UniProtKB-KW"/>
</dbReference>
<dbReference type="EC" id="3.4.11.2" evidence="4"/>
<feature type="domain" description="Peptidase M1 leukotriene A4 hydrolase/aminopeptidase C-terminal" evidence="16">
    <location>
        <begin position="450"/>
        <end position="596"/>
    </location>
</feature>
<dbReference type="GO" id="GO:0016285">
    <property type="term" value="F:alanyl aminopeptidase activity"/>
    <property type="evidence" value="ECO:0007669"/>
    <property type="project" value="UniProtKB-EC"/>
</dbReference>
<dbReference type="PANTHER" id="PTHR45726:SF3">
    <property type="entry name" value="LEUKOTRIENE A-4 HYDROLASE"/>
    <property type="match status" value="1"/>
</dbReference>
<evidence type="ECO:0000256" key="7">
    <source>
        <dbReference type="ARBA" id="ARBA00022670"/>
    </source>
</evidence>
<evidence type="ECO:0000256" key="3">
    <source>
        <dbReference type="ARBA" id="ARBA00010136"/>
    </source>
</evidence>
<dbReference type="InterPro" id="IPR014782">
    <property type="entry name" value="Peptidase_M1_dom"/>
</dbReference>
<keyword evidence="11" id="KW-0482">Metalloprotease</keyword>
<organism evidence="17 18">
    <name type="scientific">Nocardioides aromaticivorans</name>
    <dbReference type="NCBI Taxonomy" id="200618"/>
    <lineage>
        <taxon>Bacteria</taxon>
        <taxon>Bacillati</taxon>
        <taxon>Actinomycetota</taxon>
        <taxon>Actinomycetes</taxon>
        <taxon>Propionibacteriales</taxon>
        <taxon>Nocardioidaceae</taxon>
        <taxon>Nocardioides</taxon>
    </lineage>
</organism>
<feature type="active site" description="Proton donor" evidence="14">
    <location>
        <position position="371"/>
    </location>
</feature>
<gene>
    <name evidence="17" type="ORF">BJ993_004116</name>
</gene>
<evidence type="ECO:0000256" key="6">
    <source>
        <dbReference type="ARBA" id="ARBA00022490"/>
    </source>
</evidence>
<dbReference type="RefSeq" id="WP_179650945.1">
    <property type="nucleotide sequence ID" value="NZ_JACBZM010000001.1"/>
</dbReference>
<evidence type="ECO:0000259" key="16">
    <source>
        <dbReference type="SMART" id="SM01263"/>
    </source>
</evidence>
<dbReference type="InterPro" id="IPR038502">
    <property type="entry name" value="M1_LTA-4_hydro/amino_C_sf"/>
</dbReference>
<feature type="binding site" evidence="15">
    <location>
        <position position="308"/>
    </location>
    <ligand>
        <name>Zn(2+)</name>
        <dbReference type="ChEBI" id="CHEBI:29105"/>
        <note>catalytic</note>
    </ligand>
</feature>
<feature type="active site" description="Proton acceptor" evidence="14">
    <location>
        <position position="286"/>
    </location>
</feature>
<comment type="catalytic activity">
    <reaction evidence="1">
        <text>Release of an N-terminal amino acid, Xaa-|-Yaa- from a peptide, amide or arylamide. Xaa is preferably Ala, but may be most amino acids including Pro (slow action). When a terminal hydrophobic residue is followed by a prolyl residue, the two may be released as an intact Xaa-Pro dipeptide.</text>
        <dbReference type="EC" id="3.4.11.2"/>
    </reaction>
</comment>
<dbReference type="InterPro" id="IPR027268">
    <property type="entry name" value="Peptidase_M4/M1_CTD_sf"/>
</dbReference>
<dbReference type="InterPro" id="IPR015211">
    <property type="entry name" value="Peptidase_M1_C"/>
</dbReference>
<evidence type="ECO:0000256" key="13">
    <source>
        <dbReference type="ARBA" id="ARBA00031533"/>
    </source>
</evidence>
<dbReference type="Gene3D" id="1.25.40.320">
    <property type="entry name" value="Peptidase M1, leukotriene A4 hydrolase/aminopeptidase C-terminal domain"/>
    <property type="match status" value="1"/>
</dbReference>
<keyword evidence="6" id="KW-0963">Cytoplasm</keyword>
<dbReference type="Pfam" id="PF09127">
    <property type="entry name" value="Leuk-A4-hydro_C"/>
    <property type="match status" value="1"/>
</dbReference>
<dbReference type="GO" id="GO:0005737">
    <property type="term" value="C:cytoplasm"/>
    <property type="evidence" value="ECO:0007669"/>
    <property type="project" value="UniProtKB-SubCell"/>
</dbReference>
<evidence type="ECO:0000256" key="11">
    <source>
        <dbReference type="ARBA" id="ARBA00023049"/>
    </source>
</evidence>
<dbReference type="PANTHER" id="PTHR45726">
    <property type="entry name" value="LEUKOTRIENE A-4 HYDROLASE"/>
    <property type="match status" value="1"/>
</dbReference>
<keyword evidence="7" id="KW-0645">Protease</keyword>
<dbReference type="Proteomes" id="UP000562045">
    <property type="component" value="Unassembled WGS sequence"/>
</dbReference>
<keyword evidence="17" id="KW-0031">Aminopeptidase</keyword>
<evidence type="ECO:0000256" key="15">
    <source>
        <dbReference type="PIRSR" id="PIRSR634015-3"/>
    </source>
</evidence>
<keyword evidence="10 15" id="KW-0862">Zinc</keyword>
<dbReference type="CDD" id="cd09599">
    <property type="entry name" value="M1_LTA4H"/>
    <property type="match status" value="1"/>
</dbReference>
<evidence type="ECO:0000313" key="18">
    <source>
        <dbReference type="Proteomes" id="UP000562045"/>
    </source>
</evidence>
<dbReference type="EMBL" id="JACBZM010000001">
    <property type="protein sequence ID" value="NYI47036.1"/>
    <property type="molecule type" value="Genomic_DNA"/>
</dbReference>
<dbReference type="SUPFAM" id="SSF55486">
    <property type="entry name" value="Metalloproteases ('zincins'), catalytic domain"/>
    <property type="match status" value="1"/>
</dbReference>
<dbReference type="InterPro" id="IPR042097">
    <property type="entry name" value="Aminopeptidase_N-like_N_sf"/>
</dbReference>
<dbReference type="Gene3D" id="2.60.40.1730">
    <property type="entry name" value="tricorn interacting facor f3 domain"/>
    <property type="match status" value="1"/>
</dbReference>
<keyword evidence="9" id="KW-0378">Hydrolase</keyword>
<keyword evidence="8 15" id="KW-0479">Metal-binding</keyword>
<reference evidence="17 18" key="1">
    <citation type="submission" date="2020-07" db="EMBL/GenBank/DDBJ databases">
        <title>Sequencing the genomes of 1000 actinobacteria strains.</title>
        <authorList>
            <person name="Klenk H.-P."/>
        </authorList>
    </citation>
    <scope>NUCLEOTIDE SEQUENCE [LARGE SCALE GENOMIC DNA]</scope>
    <source>
        <strain evidence="17 18">DSM 15131</strain>
    </source>
</reference>
<dbReference type="InterPro" id="IPR016024">
    <property type="entry name" value="ARM-type_fold"/>
</dbReference>
<dbReference type="GO" id="GO:0008270">
    <property type="term" value="F:zinc ion binding"/>
    <property type="evidence" value="ECO:0007669"/>
    <property type="project" value="InterPro"/>
</dbReference>
<dbReference type="InterPro" id="IPR034015">
    <property type="entry name" value="M1_LTA4H"/>
</dbReference>
<name>A0A7Y9ZNW3_9ACTN</name>
<dbReference type="Pfam" id="PF01433">
    <property type="entry name" value="Peptidase_M1"/>
    <property type="match status" value="1"/>
</dbReference>
<proteinExistence type="inferred from homology"/>
<dbReference type="InterPro" id="IPR049980">
    <property type="entry name" value="LTA4H_cat"/>
</dbReference>
<comment type="caution">
    <text evidence="17">The sequence shown here is derived from an EMBL/GenBank/DDBJ whole genome shotgun (WGS) entry which is preliminary data.</text>
</comment>
<dbReference type="SUPFAM" id="SSF48371">
    <property type="entry name" value="ARM repeat"/>
    <property type="match status" value="1"/>
</dbReference>
<sequence length="599" mass="65691">MPRSFIADPHSRSRPNEVVVRHISLDLDVDFSARRVGGTAAFDLEHRDADATQLVLDTWQLDVSAVRGADGADLPFELGAPNPVLGSALTIEVGAADRVVVHYATSPEARAMQWLEPEQTASGKPFLFTQAQPILARTWIPCQDSPAVRVTYDATVRVPADLLALMSAENPVERTDGTYRFSMPQPVPSYLIALAVGDLEFRELGGRSGVYAEPSVVDGAAWEFADTEAMIEAAERLYGPYRWGRYDILVLPPSFPYGGMENPRLTFATPTILAGDRSLVTLIAHELAHSWSGNLVTNSTWNDIWLNEGFTVYFETRIDEELYGGPYTDMLLRLGRQDLERAVTDEQPRDTWLELDMAGRDPDDGPTKIPYEKGSLFLRLIEAKVGRARFDAFLRSYFDTFAFESMDTATFLAHLRAELLGPAGISDENLQLEAWVHGPGVPSNAPVFASDAFDRVDEQVAALLGGPVDGGVVAALDTDGWVSQQWVHFVRALPVDSPAATLAAVDEAFGFSGSGNIEIATAWLELAAESGYVFEAPAVDRALADFLTRHGRALYIRRVYEKLAGSERGLARAREIYATARPSYHSVSQAVIDRIVGKP</sequence>
<comment type="subcellular location">
    <subcellularLocation>
        <location evidence="2">Cytoplasm</location>
    </subcellularLocation>
</comment>
<dbReference type="SMART" id="SM01263">
    <property type="entry name" value="Leuk-A4-hydro_C"/>
    <property type="match status" value="1"/>
</dbReference>
<dbReference type="Gene3D" id="3.30.2010.30">
    <property type="match status" value="1"/>
</dbReference>
<dbReference type="AlphaFoldDB" id="A0A7Y9ZNW3"/>
<dbReference type="PRINTS" id="PR00756">
    <property type="entry name" value="ALADIPTASE"/>
</dbReference>
<dbReference type="InterPro" id="IPR001930">
    <property type="entry name" value="Peptidase_M1"/>
</dbReference>
<dbReference type="SUPFAM" id="SSF63737">
    <property type="entry name" value="Leukotriene A4 hydrolase N-terminal domain"/>
    <property type="match status" value="1"/>
</dbReference>
<evidence type="ECO:0000256" key="12">
    <source>
        <dbReference type="ARBA" id="ARBA00029811"/>
    </source>
</evidence>
<dbReference type="GO" id="GO:0008237">
    <property type="term" value="F:metallopeptidase activity"/>
    <property type="evidence" value="ECO:0007669"/>
    <property type="project" value="UniProtKB-KW"/>
</dbReference>
<evidence type="ECO:0000256" key="4">
    <source>
        <dbReference type="ARBA" id="ARBA00012564"/>
    </source>
</evidence>
<dbReference type="InterPro" id="IPR045357">
    <property type="entry name" value="Aminopeptidase_N-like_N"/>
</dbReference>
<dbReference type="FunFam" id="3.30.2010.30:FF:000001">
    <property type="entry name" value="Leukotriene A(4) hydrolase"/>
    <property type="match status" value="1"/>
</dbReference>
<protein>
    <recommendedName>
        <fullName evidence="5">Aminopeptidase N</fullName>
        <ecNumber evidence="4">3.4.11.2</ecNumber>
    </recommendedName>
    <alternativeName>
        <fullName evidence="12">Alanine aminopeptidase</fullName>
    </alternativeName>
    <alternativeName>
        <fullName evidence="13">Lysyl aminopeptidase</fullName>
    </alternativeName>
</protein>
<evidence type="ECO:0000256" key="14">
    <source>
        <dbReference type="PIRSR" id="PIRSR634015-1"/>
    </source>
</evidence>
<feature type="binding site" evidence="15">
    <location>
        <position position="289"/>
    </location>
    <ligand>
        <name>Zn(2+)</name>
        <dbReference type="ChEBI" id="CHEBI:29105"/>
        <note>catalytic</note>
    </ligand>
</feature>
<evidence type="ECO:0000313" key="17">
    <source>
        <dbReference type="EMBL" id="NYI47036.1"/>
    </source>
</evidence>
<evidence type="ECO:0000256" key="9">
    <source>
        <dbReference type="ARBA" id="ARBA00022801"/>
    </source>
</evidence>
<comment type="cofactor">
    <cofactor evidence="15">
        <name>Zn(2+)</name>
        <dbReference type="ChEBI" id="CHEBI:29105"/>
    </cofactor>
    <text evidence="15">Binds 1 zinc ion per subunit.</text>
</comment>
<evidence type="ECO:0000256" key="1">
    <source>
        <dbReference type="ARBA" id="ARBA00000098"/>
    </source>
</evidence>
<evidence type="ECO:0000256" key="8">
    <source>
        <dbReference type="ARBA" id="ARBA00022723"/>
    </source>
</evidence>
<evidence type="ECO:0000256" key="10">
    <source>
        <dbReference type="ARBA" id="ARBA00022833"/>
    </source>
</evidence>
<dbReference type="Pfam" id="PF17900">
    <property type="entry name" value="Peptidase_M1_N"/>
    <property type="match status" value="1"/>
</dbReference>
<feature type="binding site" evidence="15">
    <location>
        <position position="285"/>
    </location>
    <ligand>
        <name>Zn(2+)</name>
        <dbReference type="ChEBI" id="CHEBI:29105"/>
        <note>catalytic</note>
    </ligand>
</feature>
<dbReference type="Gene3D" id="1.10.390.10">
    <property type="entry name" value="Neutral Protease Domain 2"/>
    <property type="match status" value="1"/>
</dbReference>
<evidence type="ECO:0000256" key="5">
    <source>
        <dbReference type="ARBA" id="ARBA00015611"/>
    </source>
</evidence>
<accession>A0A7Y9ZNW3</accession>